<sequence length="104" mass="11198">MVRRSSSPALPAAPTCQWRTRAARPRLRAAARASGATGLVSVLGRLVAVHAAVPIFQPYRVREEQGQRGRSPSAESRCEAVEGLVLNGLFEERSSVSMFPVALL</sequence>
<proteinExistence type="predicted"/>
<protein>
    <submittedName>
        <fullName evidence="1">Uncharacterized protein</fullName>
    </submittedName>
</protein>
<evidence type="ECO:0000313" key="1">
    <source>
        <dbReference type="EMBL" id="KZT64029.1"/>
    </source>
</evidence>
<name>A0A165L746_9APHY</name>
<reference evidence="1 2" key="1">
    <citation type="journal article" date="2016" name="Mol. Biol. Evol.">
        <title>Comparative Genomics of Early-Diverging Mushroom-Forming Fungi Provides Insights into the Origins of Lignocellulose Decay Capabilities.</title>
        <authorList>
            <person name="Nagy L.G."/>
            <person name="Riley R."/>
            <person name="Tritt A."/>
            <person name="Adam C."/>
            <person name="Daum C."/>
            <person name="Floudas D."/>
            <person name="Sun H."/>
            <person name="Yadav J.S."/>
            <person name="Pangilinan J."/>
            <person name="Larsson K.H."/>
            <person name="Matsuura K."/>
            <person name="Barry K."/>
            <person name="Labutti K."/>
            <person name="Kuo R."/>
            <person name="Ohm R.A."/>
            <person name="Bhattacharya S.S."/>
            <person name="Shirouzu T."/>
            <person name="Yoshinaga Y."/>
            <person name="Martin F.M."/>
            <person name="Grigoriev I.V."/>
            <person name="Hibbett D.S."/>
        </authorList>
    </citation>
    <scope>NUCLEOTIDE SEQUENCE [LARGE SCALE GENOMIC DNA]</scope>
    <source>
        <strain evidence="1 2">L-15889</strain>
    </source>
</reference>
<keyword evidence="2" id="KW-1185">Reference proteome</keyword>
<dbReference type="EMBL" id="KV429145">
    <property type="protein sequence ID" value="KZT64029.1"/>
    <property type="molecule type" value="Genomic_DNA"/>
</dbReference>
<gene>
    <name evidence="1" type="ORF">DAEQUDRAFT_733178</name>
</gene>
<accession>A0A165L746</accession>
<evidence type="ECO:0000313" key="2">
    <source>
        <dbReference type="Proteomes" id="UP000076727"/>
    </source>
</evidence>
<organism evidence="1 2">
    <name type="scientific">Daedalea quercina L-15889</name>
    <dbReference type="NCBI Taxonomy" id="1314783"/>
    <lineage>
        <taxon>Eukaryota</taxon>
        <taxon>Fungi</taxon>
        <taxon>Dikarya</taxon>
        <taxon>Basidiomycota</taxon>
        <taxon>Agaricomycotina</taxon>
        <taxon>Agaricomycetes</taxon>
        <taxon>Polyporales</taxon>
        <taxon>Fomitopsis</taxon>
    </lineage>
</organism>
<dbReference type="Proteomes" id="UP000076727">
    <property type="component" value="Unassembled WGS sequence"/>
</dbReference>
<dbReference type="AlphaFoldDB" id="A0A165L746"/>